<dbReference type="EMBL" id="JAVIDA010000007">
    <property type="protein sequence ID" value="MDQ9071305.1"/>
    <property type="molecule type" value="Genomic_DNA"/>
</dbReference>
<dbReference type="PANTHER" id="PTHR32322">
    <property type="entry name" value="INNER MEMBRANE TRANSPORTER"/>
    <property type="match status" value="1"/>
</dbReference>
<feature type="transmembrane region" description="Helical" evidence="5">
    <location>
        <begin position="230"/>
        <end position="251"/>
    </location>
</feature>
<dbReference type="AlphaFoldDB" id="A0AAW8JI52"/>
<evidence type="ECO:0000256" key="1">
    <source>
        <dbReference type="ARBA" id="ARBA00004141"/>
    </source>
</evidence>
<dbReference type="InterPro" id="IPR037185">
    <property type="entry name" value="EmrE-like"/>
</dbReference>
<feature type="domain" description="EamA" evidence="6">
    <location>
        <begin position="5"/>
        <end position="134"/>
    </location>
</feature>
<dbReference type="PANTHER" id="PTHR32322:SF9">
    <property type="entry name" value="AMINO-ACID METABOLITE EFFLUX PUMP-RELATED"/>
    <property type="match status" value="1"/>
</dbReference>
<feature type="transmembrane region" description="Helical" evidence="5">
    <location>
        <begin position="173"/>
        <end position="191"/>
    </location>
</feature>
<feature type="transmembrane region" description="Helical" evidence="5">
    <location>
        <begin position="144"/>
        <end position="161"/>
    </location>
</feature>
<keyword evidence="2 5" id="KW-0812">Transmembrane</keyword>
<proteinExistence type="predicted"/>
<dbReference type="Pfam" id="PF00892">
    <property type="entry name" value="EamA"/>
    <property type="match status" value="2"/>
</dbReference>
<gene>
    <name evidence="7" type="ORF">RFH51_07545</name>
</gene>
<evidence type="ECO:0000256" key="4">
    <source>
        <dbReference type="ARBA" id="ARBA00023136"/>
    </source>
</evidence>
<sequence>MFLKIAIAMIAFAANSVLCRLALAGEQIDPMSFSLIRVLSGVAVLFVLYLLYQKKNHLNQDKIEWSFKNGLFLATYIVAFSLAYLKIDAGVGALLLFGTVQISMIIYGIFHGESINLKRGLGLVIALSGIIFLLLPGANTPNLFYAAIMVLSGLAWAGYSISGKSMQNPLLSTFANFVVATPLILCAFLFFKQDIFLFKKGVILAILSGGLASSGAYVLWYSIVKKIDRITASTVQLSVPCLAIIGGTLFIGELLSLRIIMSTIAVLFGIILVIFSTAAAKPVLSK</sequence>
<dbReference type="InterPro" id="IPR050638">
    <property type="entry name" value="AA-Vitamin_Transporters"/>
</dbReference>
<dbReference type="Proteomes" id="UP001243195">
    <property type="component" value="Unassembled WGS sequence"/>
</dbReference>
<dbReference type="InterPro" id="IPR000620">
    <property type="entry name" value="EamA_dom"/>
</dbReference>
<feature type="transmembrane region" description="Helical" evidence="5">
    <location>
        <begin position="65"/>
        <end position="85"/>
    </location>
</feature>
<evidence type="ECO:0000313" key="8">
    <source>
        <dbReference type="Proteomes" id="UP001243195"/>
    </source>
</evidence>
<keyword evidence="4 5" id="KW-0472">Membrane</keyword>
<evidence type="ECO:0000313" key="7">
    <source>
        <dbReference type="EMBL" id="MDQ9071305.1"/>
    </source>
</evidence>
<feature type="transmembrane region" description="Helical" evidence="5">
    <location>
        <begin position="257"/>
        <end position="280"/>
    </location>
</feature>
<evidence type="ECO:0000259" key="6">
    <source>
        <dbReference type="Pfam" id="PF00892"/>
    </source>
</evidence>
<reference evidence="7" key="1">
    <citation type="submission" date="2023-08" db="EMBL/GenBank/DDBJ databases">
        <title>Emergence of clinically-relevant ST2 carbapenem-resistant Acinetobacter baumannii strains in hospital sewages in Zhejiang, East of China.</title>
        <authorList>
            <person name="Kaichao C."/>
            <person name="Zhang R."/>
        </authorList>
    </citation>
    <scope>NUCLEOTIDE SEQUENCE</scope>
    <source>
        <strain evidence="7">M-SY-60</strain>
    </source>
</reference>
<comment type="subcellular location">
    <subcellularLocation>
        <location evidence="1">Membrane</location>
        <topology evidence="1">Multi-pass membrane protein</topology>
    </subcellularLocation>
</comment>
<organism evidence="7 8">
    <name type="scientific">Acinetobacter gerneri</name>
    <dbReference type="NCBI Taxonomy" id="202952"/>
    <lineage>
        <taxon>Bacteria</taxon>
        <taxon>Pseudomonadati</taxon>
        <taxon>Pseudomonadota</taxon>
        <taxon>Gammaproteobacteria</taxon>
        <taxon>Moraxellales</taxon>
        <taxon>Moraxellaceae</taxon>
        <taxon>Acinetobacter</taxon>
    </lineage>
</organism>
<feature type="transmembrane region" description="Helical" evidence="5">
    <location>
        <begin position="91"/>
        <end position="109"/>
    </location>
</feature>
<feature type="transmembrane region" description="Helical" evidence="5">
    <location>
        <begin position="34"/>
        <end position="53"/>
    </location>
</feature>
<name>A0AAW8JI52_9GAMM</name>
<dbReference type="RefSeq" id="WP_308955671.1">
    <property type="nucleotide sequence ID" value="NZ_JAVICY010000006.1"/>
</dbReference>
<comment type="caution">
    <text evidence="7">The sequence shown here is derived from an EMBL/GenBank/DDBJ whole genome shotgun (WGS) entry which is preliminary data.</text>
</comment>
<accession>A0AAW8JI52</accession>
<evidence type="ECO:0000256" key="2">
    <source>
        <dbReference type="ARBA" id="ARBA00022692"/>
    </source>
</evidence>
<feature type="transmembrane region" description="Helical" evidence="5">
    <location>
        <begin position="203"/>
        <end position="223"/>
    </location>
</feature>
<dbReference type="GO" id="GO:0016020">
    <property type="term" value="C:membrane"/>
    <property type="evidence" value="ECO:0007669"/>
    <property type="project" value="UniProtKB-SubCell"/>
</dbReference>
<feature type="domain" description="EamA" evidence="6">
    <location>
        <begin position="146"/>
        <end position="274"/>
    </location>
</feature>
<protein>
    <submittedName>
        <fullName evidence="7">DMT family transporter</fullName>
    </submittedName>
</protein>
<feature type="transmembrane region" description="Helical" evidence="5">
    <location>
        <begin position="121"/>
        <end position="138"/>
    </location>
</feature>
<evidence type="ECO:0000256" key="5">
    <source>
        <dbReference type="SAM" id="Phobius"/>
    </source>
</evidence>
<evidence type="ECO:0000256" key="3">
    <source>
        <dbReference type="ARBA" id="ARBA00022989"/>
    </source>
</evidence>
<keyword evidence="3 5" id="KW-1133">Transmembrane helix</keyword>
<dbReference type="SUPFAM" id="SSF103481">
    <property type="entry name" value="Multidrug resistance efflux transporter EmrE"/>
    <property type="match status" value="2"/>
</dbReference>